<proteinExistence type="predicted"/>
<accession>A0AAU3I9I7</accession>
<dbReference type="AlphaFoldDB" id="A0AAU3I9I7"/>
<feature type="compositionally biased region" description="Basic and acidic residues" evidence="1">
    <location>
        <begin position="118"/>
        <end position="131"/>
    </location>
</feature>
<evidence type="ECO:0000256" key="1">
    <source>
        <dbReference type="SAM" id="MobiDB-lite"/>
    </source>
</evidence>
<evidence type="ECO:0000313" key="2">
    <source>
        <dbReference type="EMBL" id="WTZ13881.1"/>
    </source>
</evidence>
<gene>
    <name evidence="2" type="ORF">OG699_41475</name>
</gene>
<organism evidence="2">
    <name type="scientific">Streptomyces sp. NBC_01393</name>
    <dbReference type="NCBI Taxonomy" id="2903851"/>
    <lineage>
        <taxon>Bacteria</taxon>
        <taxon>Bacillati</taxon>
        <taxon>Actinomycetota</taxon>
        <taxon>Actinomycetes</taxon>
        <taxon>Kitasatosporales</taxon>
        <taxon>Streptomycetaceae</taxon>
        <taxon>Streptomyces</taxon>
    </lineage>
</organism>
<reference evidence="2" key="1">
    <citation type="submission" date="2022-10" db="EMBL/GenBank/DDBJ databases">
        <title>The complete genomes of actinobacterial strains from the NBC collection.</title>
        <authorList>
            <person name="Joergensen T.S."/>
            <person name="Alvarez Arevalo M."/>
            <person name="Sterndorff E.B."/>
            <person name="Faurdal D."/>
            <person name="Vuksanovic O."/>
            <person name="Mourched A.-S."/>
            <person name="Charusanti P."/>
            <person name="Shaw S."/>
            <person name="Blin K."/>
            <person name="Weber T."/>
        </authorList>
    </citation>
    <scope>NUCLEOTIDE SEQUENCE</scope>
    <source>
        <strain evidence="2">NBC_01393</strain>
    </source>
</reference>
<dbReference type="EMBL" id="CP109546">
    <property type="protein sequence ID" value="WTZ13881.1"/>
    <property type="molecule type" value="Genomic_DNA"/>
</dbReference>
<protein>
    <submittedName>
        <fullName evidence="2">Uncharacterized protein</fullName>
    </submittedName>
</protein>
<name>A0AAU3I9I7_9ACTN</name>
<feature type="region of interest" description="Disordered" evidence="1">
    <location>
        <begin position="112"/>
        <end position="131"/>
    </location>
</feature>
<sequence>MLPPFLHAASSAARSATRAMSTPTWTPLTTAPRCVAEVQVPQAGQTLHVRDEGPGEQPLYRRLAVPVDAGEHDLVVTDGAGAPVQDLLGGQVLEDQLLADVLALRLRRGCGGHRTRGGQHDRGHQRGRDVDGRLRGGFSAGLGSSLLRVVAVCEAGRQTFKSINRPG</sequence>